<comment type="catalytic activity">
    <reaction evidence="10 11">
        <text>(R)-pantoate + NADP(+) = 2-dehydropantoate + NADPH + H(+)</text>
        <dbReference type="Rhea" id="RHEA:16233"/>
        <dbReference type="ChEBI" id="CHEBI:11561"/>
        <dbReference type="ChEBI" id="CHEBI:15378"/>
        <dbReference type="ChEBI" id="CHEBI:15980"/>
        <dbReference type="ChEBI" id="CHEBI:57783"/>
        <dbReference type="ChEBI" id="CHEBI:58349"/>
        <dbReference type="EC" id="1.1.1.169"/>
    </reaction>
</comment>
<evidence type="ECO:0000313" key="15">
    <source>
        <dbReference type="Proteomes" id="UP001589838"/>
    </source>
</evidence>
<evidence type="ECO:0000256" key="1">
    <source>
        <dbReference type="ARBA" id="ARBA00002919"/>
    </source>
</evidence>
<evidence type="ECO:0000256" key="2">
    <source>
        <dbReference type="ARBA" id="ARBA00004994"/>
    </source>
</evidence>
<feature type="domain" description="Ketopantoate reductase N-terminal" evidence="12">
    <location>
        <begin position="3"/>
        <end position="148"/>
    </location>
</feature>
<dbReference type="Gene3D" id="1.10.1040.10">
    <property type="entry name" value="N-(1-d-carboxylethyl)-l-norvaline Dehydrogenase, domain 2"/>
    <property type="match status" value="1"/>
</dbReference>
<evidence type="ECO:0000313" key="14">
    <source>
        <dbReference type="EMBL" id="MFC0473068.1"/>
    </source>
</evidence>
<feature type="domain" description="Ketopantoate reductase C-terminal" evidence="13">
    <location>
        <begin position="177"/>
        <end position="295"/>
    </location>
</feature>
<dbReference type="InterPro" id="IPR013328">
    <property type="entry name" value="6PGD_dom2"/>
</dbReference>
<dbReference type="SUPFAM" id="SSF48179">
    <property type="entry name" value="6-phosphogluconate dehydrogenase C-terminal domain-like"/>
    <property type="match status" value="1"/>
</dbReference>
<dbReference type="PANTHER" id="PTHR43765:SF2">
    <property type="entry name" value="2-DEHYDROPANTOATE 2-REDUCTASE"/>
    <property type="match status" value="1"/>
</dbReference>
<dbReference type="EMBL" id="JBHLUX010000091">
    <property type="protein sequence ID" value="MFC0473068.1"/>
    <property type="molecule type" value="Genomic_DNA"/>
</dbReference>
<dbReference type="NCBIfam" id="NF005093">
    <property type="entry name" value="PRK06522.2-4"/>
    <property type="match status" value="1"/>
</dbReference>
<dbReference type="PANTHER" id="PTHR43765">
    <property type="entry name" value="2-DEHYDROPANTOATE 2-REDUCTASE-RELATED"/>
    <property type="match status" value="1"/>
</dbReference>
<evidence type="ECO:0000256" key="4">
    <source>
        <dbReference type="ARBA" id="ARBA00013014"/>
    </source>
</evidence>
<organism evidence="14 15">
    <name type="scientific">Halalkalibacter kiskunsagensis</name>
    <dbReference type="NCBI Taxonomy" id="1548599"/>
    <lineage>
        <taxon>Bacteria</taxon>
        <taxon>Bacillati</taxon>
        <taxon>Bacillota</taxon>
        <taxon>Bacilli</taxon>
        <taxon>Bacillales</taxon>
        <taxon>Bacillaceae</taxon>
        <taxon>Halalkalibacter</taxon>
    </lineage>
</organism>
<dbReference type="InterPro" id="IPR036291">
    <property type="entry name" value="NAD(P)-bd_dom_sf"/>
</dbReference>
<comment type="function">
    <text evidence="1 11">Catalyzes the NADPH-dependent reduction of ketopantoate into pantoic acid.</text>
</comment>
<dbReference type="InterPro" id="IPR013752">
    <property type="entry name" value="KPA_reductase"/>
</dbReference>
<comment type="pathway">
    <text evidence="2 11">Cofactor biosynthesis; (R)-pantothenate biosynthesis; (R)-pantoate from 3-methyl-2-oxobutanoate: step 2/2.</text>
</comment>
<dbReference type="InterPro" id="IPR008927">
    <property type="entry name" value="6-PGluconate_DH-like_C_sf"/>
</dbReference>
<protein>
    <recommendedName>
        <fullName evidence="5 11">2-dehydropantoate 2-reductase</fullName>
        <ecNumber evidence="4 11">1.1.1.169</ecNumber>
    </recommendedName>
    <alternativeName>
        <fullName evidence="9 11">Ketopantoate reductase</fullName>
    </alternativeName>
</protein>
<evidence type="ECO:0000259" key="12">
    <source>
        <dbReference type="Pfam" id="PF02558"/>
    </source>
</evidence>
<reference evidence="14 15" key="1">
    <citation type="submission" date="2024-09" db="EMBL/GenBank/DDBJ databases">
        <authorList>
            <person name="Sun Q."/>
            <person name="Mori K."/>
        </authorList>
    </citation>
    <scope>NUCLEOTIDE SEQUENCE [LARGE SCALE GENOMIC DNA]</scope>
    <source>
        <strain evidence="14 15">NCAIM B.02610</strain>
    </source>
</reference>
<accession>A0ABV6KM35</accession>
<dbReference type="RefSeq" id="WP_335960988.1">
    <property type="nucleotide sequence ID" value="NZ_JAXBLX010000013.1"/>
</dbReference>
<dbReference type="InterPro" id="IPR003710">
    <property type="entry name" value="ApbA"/>
</dbReference>
<dbReference type="Pfam" id="PF08546">
    <property type="entry name" value="ApbA_C"/>
    <property type="match status" value="1"/>
</dbReference>
<evidence type="ECO:0000256" key="9">
    <source>
        <dbReference type="ARBA" id="ARBA00032024"/>
    </source>
</evidence>
<name>A0ABV6KM35_9BACI</name>
<keyword evidence="15" id="KW-1185">Reference proteome</keyword>
<sequence>MKIVIVGPGSIGLLVTFYLAHQHHMVSLVTNRQEQTTVINEKGIHLIRHKQIAKMNVPVTTFSNFNWDETIDLLIVTVKSYQVTNVLKKVDFTNVKSILFLQNGMGHTEIFSKLAIPELAVGVIEHGALRENDFTVHHTGVGKLRWSYVREGSGIINEVLKGIIDPNFPVEKEQDWTNMLESKLIVNACINPITALFQVENGELVKNEHYLSMMNLVFKEVISVVGFVDDSDTWEYVCQVCRKTAHNRSSMLVDIVNNRKTEIDSIVGYLIRRARDQQIDIPILTFLYEGVRAKELKQGRDAYD</sequence>
<evidence type="ECO:0000256" key="7">
    <source>
        <dbReference type="ARBA" id="ARBA00022857"/>
    </source>
</evidence>
<evidence type="ECO:0000256" key="5">
    <source>
        <dbReference type="ARBA" id="ARBA00019465"/>
    </source>
</evidence>
<keyword evidence="8 11" id="KW-0560">Oxidoreductase</keyword>
<keyword evidence="6 11" id="KW-0566">Pantothenate biosynthesis</keyword>
<dbReference type="InterPro" id="IPR013332">
    <property type="entry name" value="KPR_N"/>
</dbReference>
<dbReference type="EC" id="1.1.1.169" evidence="4 11"/>
<evidence type="ECO:0000256" key="6">
    <source>
        <dbReference type="ARBA" id="ARBA00022655"/>
    </source>
</evidence>
<dbReference type="GO" id="GO:0008677">
    <property type="term" value="F:2-dehydropantoate 2-reductase activity"/>
    <property type="evidence" value="ECO:0007669"/>
    <property type="project" value="UniProtKB-EC"/>
</dbReference>
<evidence type="ECO:0000256" key="8">
    <source>
        <dbReference type="ARBA" id="ARBA00023002"/>
    </source>
</evidence>
<evidence type="ECO:0000256" key="11">
    <source>
        <dbReference type="RuleBase" id="RU362068"/>
    </source>
</evidence>
<comment type="caution">
    <text evidence="14">The sequence shown here is derived from an EMBL/GenBank/DDBJ whole genome shotgun (WGS) entry which is preliminary data.</text>
</comment>
<evidence type="ECO:0000259" key="13">
    <source>
        <dbReference type="Pfam" id="PF08546"/>
    </source>
</evidence>
<proteinExistence type="inferred from homology"/>
<keyword evidence="7 11" id="KW-0521">NADP</keyword>
<gene>
    <name evidence="14" type="ORF">ACFFHM_21890</name>
</gene>
<dbReference type="NCBIfam" id="TIGR00745">
    <property type="entry name" value="apbA_panE"/>
    <property type="match status" value="1"/>
</dbReference>
<comment type="similarity">
    <text evidence="3 11">Belongs to the ketopantoate reductase family.</text>
</comment>
<evidence type="ECO:0000256" key="10">
    <source>
        <dbReference type="ARBA" id="ARBA00048793"/>
    </source>
</evidence>
<dbReference type="InterPro" id="IPR050838">
    <property type="entry name" value="Ketopantoate_reductase"/>
</dbReference>
<dbReference type="Gene3D" id="3.40.50.720">
    <property type="entry name" value="NAD(P)-binding Rossmann-like Domain"/>
    <property type="match status" value="1"/>
</dbReference>
<dbReference type="SUPFAM" id="SSF51735">
    <property type="entry name" value="NAD(P)-binding Rossmann-fold domains"/>
    <property type="match status" value="1"/>
</dbReference>
<evidence type="ECO:0000256" key="3">
    <source>
        <dbReference type="ARBA" id="ARBA00007870"/>
    </source>
</evidence>
<dbReference type="Pfam" id="PF02558">
    <property type="entry name" value="ApbA"/>
    <property type="match status" value="1"/>
</dbReference>
<dbReference type="Proteomes" id="UP001589838">
    <property type="component" value="Unassembled WGS sequence"/>
</dbReference>